<dbReference type="EC" id="6.1.1.19" evidence="2"/>
<proteinExistence type="inferred from homology"/>
<dbReference type="GO" id="GO:0006420">
    <property type="term" value="P:arginyl-tRNA aminoacylation"/>
    <property type="evidence" value="ECO:0007669"/>
    <property type="project" value="InterPro"/>
</dbReference>
<evidence type="ECO:0000256" key="7">
    <source>
        <dbReference type="ARBA" id="ARBA00023146"/>
    </source>
</evidence>
<comment type="caution">
    <text evidence="14">The sequence shown here is derived from an EMBL/GenBank/DDBJ whole genome shotgun (WGS) entry which is preliminary data.</text>
</comment>
<dbReference type="SMART" id="SM00836">
    <property type="entry name" value="DALR_1"/>
    <property type="match status" value="1"/>
</dbReference>
<dbReference type="OrthoDB" id="68056at2759"/>
<gene>
    <name evidence="14" type="ORF">OXX778_LOCUS13844</name>
</gene>
<dbReference type="InterPro" id="IPR035684">
    <property type="entry name" value="ArgRS_core"/>
</dbReference>
<evidence type="ECO:0000259" key="13">
    <source>
        <dbReference type="SMART" id="SM00836"/>
    </source>
</evidence>
<dbReference type="PRINTS" id="PR01038">
    <property type="entry name" value="TRNASYNTHARG"/>
</dbReference>
<dbReference type="EMBL" id="CAJNOC010002742">
    <property type="protein sequence ID" value="CAF0949121.1"/>
    <property type="molecule type" value="Genomic_DNA"/>
</dbReference>
<dbReference type="PROSITE" id="PS00178">
    <property type="entry name" value="AA_TRNA_LIGASE_I"/>
    <property type="match status" value="1"/>
</dbReference>
<dbReference type="SUPFAM" id="SSF47323">
    <property type="entry name" value="Anticodon-binding domain of a subclass of class I aminoacyl-tRNA synthetases"/>
    <property type="match status" value="1"/>
</dbReference>
<keyword evidence="5 12" id="KW-0067">ATP-binding</keyword>
<evidence type="ECO:0000313" key="15">
    <source>
        <dbReference type="Proteomes" id="UP000663879"/>
    </source>
</evidence>
<keyword evidence="7 12" id="KW-0030">Aminoacyl-tRNA synthetase</keyword>
<evidence type="ECO:0000256" key="2">
    <source>
        <dbReference type="ARBA" id="ARBA00012837"/>
    </source>
</evidence>
<dbReference type="GO" id="GO:0032543">
    <property type="term" value="P:mitochondrial translation"/>
    <property type="evidence" value="ECO:0007669"/>
    <property type="project" value="TreeGrafter"/>
</dbReference>
<dbReference type="AlphaFoldDB" id="A0A814D1X9"/>
<dbReference type="Pfam" id="PF00750">
    <property type="entry name" value="tRNA-synt_1d"/>
    <property type="match status" value="1"/>
</dbReference>
<dbReference type="FunFam" id="3.40.50.620:FF:000058">
    <property type="entry name" value="Mitochondrial arginyl-tRNA synthetase"/>
    <property type="match status" value="1"/>
</dbReference>
<evidence type="ECO:0000256" key="4">
    <source>
        <dbReference type="ARBA" id="ARBA00022741"/>
    </source>
</evidence>
<keyword evidence="4 12" id="KW-0547">Nucleotide-binding</keyword>
<evidence type="ECO:0000256" key="1">
    <source>
        <dbReference type="ARBA" id="ARBA00005594"/>
    </source>
</evidence>
<comment type="similarity">
    <text evidence="1 12">Belongs to the class-I aminoacyl-tRNA synthetase family.</text>
</comment>
<dbReference type="InterPro" id="IPR014729">
    <property type="entry name" value="Rossmann-like_a/b/a_fold"/>
</dbReference>
<keyword evidence="3 12" id="KW-0436">Ligase</keyword>
<dbReference type="GO" id="GO:0005739">
    <property type="term" value="C:mitochondrion"/>
    <property type="evidence" value="ECO:0007669"/>
    <property type="project" value="TreeGrafter"/>
</dbReference>
<dbReference type="InterPro" id="IPR001412">
    <property type="entry name" value="aa-tRNA-synth_I_CS"/>
</dbReference>
<protein>
    <recommendedName>
        <fullName evidence="9">Probable arginine--tRNA ligase, mitochondrial</fullName>
        <ecNumber evidence="2">6.1.1.19</ecNumber>
    </recommendedName>
    <alternativeName>
        <fullName evidence="8">Arginyl-tRNA synthetase</fullName>
    </alternativeName>
</protein>
<feature type="domain" description="DALR anticodon binding" evidence="13">
    <location>
        <begin position="473"/>
        <end position="593"/>
    </location>
</feature>
<reference evidence="14" key="1">
    <citation type="submission" date="2021-02" db="EMBL/GenBank/DDBJ databases">
        <authorList>
            <person name="Nowell W R."/>
        </authorList>
    </citation>
    <scope>NUCLEOTIDE SEQUENCE</scope>
    <source>
        <strain evidence="14">Ploen Becks lab</strain>
    </source>
</reference>
<dbReference type="Pfam" id="PF05746">
    <property type="entry name" value="DALR_1"/>
    <property type="match status" value="1"/>
</dbReference>
<dbReference type="PANTHER" id="PTHR11956:SF11">
    <property type="entry name" value="ARGININE--TRNA LIGASE, MITOCHONDRIAL-RELATED"/>
    <property type="match status" value="1"/>
</dbReference>
<evidence type="ECO:0000313" key="14">
    <source>
        <dbReference type="EMBL" id="CAF0949121.1"/>
    </source>
</evidence>
<comment type="function">
    <text evidence="11">Catalyzes the attachment of arginine to tRNA(Arg) in a two-step reaction: arginine is first activated by ATP to form Arg-AMP and then transferred to the acceptor end of tRNA(Arg).</text>
</comment>
<dbReference type="InterPro" id="IPR009080">
    <property type="entry name" value="tRNAsynth_Ia_anticodon-bd"/>
</dbReference>
<evidence type="ECO:0000256" key="8">
    <source>
        <dbReference type="ARBA" id="ARBA00033033"/>
    </source>
</evidence>
<evidence type="ECO:0000256" key="3">
    <source>
        <dbReference type="ARBA" id="ARBA00022598"/>
    </source>
</evidence>
<evidence type="ECO:0000256" key="9">
    <source>
        <dbReference type="ARBA" id="ARBA00039495"/>
    </source>
</evidence>
<dbReference type="PANTHER" id="PTHR11956">
    <property type="entry name" value="ARGINYL-TRNA SYNTHETASE"/>
    <property type="match status" value="1"/>
</dbReference>
<keyword evidence="15" id="KW-1185">Reference proteome</keyword>
<organism evidence="14 15">
    <name type="scientific">Brachionus calyciflorus</name>
    <dbReference type="NCBI Taxonomy" id="104777"/>
    <lineage>
        <taxon>Eukaryota</taxon>
        <taxon>Metazoa</taxon>
        <taxon>Spiralia</taxon>
        <taxon>Gnathifera</taxon>
        <taxon>Rotifera</taxon>
        <taxon>Eurotatoria</taxon>
        <taxon>Monogononta</taxon>
        <taxon>Pseudotrocha</taxon>
        <taxon>Ploima</taxon>
        <taxon>Brachionidae</taxon>
        <taxon>Brachionus</taxon>
    </lineage>
</organism>
<dbReference type="InterPro" id="IPR008909">
    <property type="entry name" value="DALR_anticod-bd"/>
</dbReference>
<evidence type="ECO:0000256" key="10">
    <source>
        <dbReference type="ARBA" id="ARBA00049339"/>
    </source>
</evidence>
<evidence type="ECO:0000256" key="11">
    <source>
        <dbReference type="ARBA" id="ARBA00049595"/>
    </source>
</evidence>
<keyword evidence="6 12" id="KW-0648">Protein biosynthesis</keyword>
<dbReference type="InterPro" id="IPR001278">
    <property type="entry name" value="Arg-tRNA-ligase"/>
</dbReference>
<sequence>MVSSFLKKDISLKISKLLNRYLKNEKYATDLHKKINYLTRVNRADKSSKFFGLLSLDLSKISNEIDLKQIKIDEPSPYSSIQSIKLDKNKLIIQADQKEFKKYTIHSIFDQKFNYGFNLEDQVYLYKNTWRPKKSTEPTIVEFSSPNIAKPLHAGHMRSTFLGSYLSNLHSRLGHQVTKINYLGDWGTQYGILAVGFEKYGSYEELNKSPIKHLLEVYVKANKDEELRNKALEYFSQMEQKNDKSLKMWNLFKDLSIKELVSVYKNLNIKFDVYESESEYYEKAKQKVQQLLKIGLAEQLEDGAVQAKLSTSGSVKKFILQKSDNSTLYITRDIAALCERKEKYGFKKIVYVVDSSQKDHFMKLYETVNALDASILNDISFEEFYVPFGRITNMSTRKGKVEFLSDLIQEAKQVAFESMEFSKTKKILQDAELVAQAIGNSHLIITDLGKPRQKDYEFSWKNIVSKDDSAYMCHYAHARLHSLLEKCRNELKIEPSIENVDLSLLNKQTELNLIQHLARFEEAVWQSYEEYEPYHVVLYLFQLVKLTNLCLKDSYVFNEQLDVAKARLLLFSCSKQVLQNSFNVLGINPLNSI</sequence>
<evidence type="ECO:0000256" key="6">
    <source>
        <dbReference type="ARBA" id="ARBA00022917"/>
    </source>
</evidence>
<dbReference type="Proteomes" id="UP000663879">
    <property type="component" value="Unassembled WGS sequence"/>
</dbReference>
<evidence type="ECO:0000256" key="5">
    <source>
        <dbReference type="ARBA" id="ARBA00022840"/>
    </source>
</evidence>
<evidence type="ECO:0000256" key="12">
    <source>
        <dbReference type="RuleBase" id="RU363038"/>
    </source>
</evidence>
<dbReference type="Gene3D" id="3.40.50.620">
    <property type="entry name" value="HUPs"/>
    <property type="match status" value="1"/>
</dbReference>
<comment type="catalytic activity">
    <reaction evidence="10">
        <text>tRNA(Arg) + L-arginine + ATP = L-arginyl-tRNA(Arg) + AMP + diphosphate</text>
        <dbReference type="Rhea" id="RHEA:20301"/>
        <dbReference type="Rhea" id="RHEA-COMP:9658"/>
        <dbReference type="Rhea" id="RHEA-COMP:9673"/>
        <dbReference type="ChEBI" id="CHEBI:30616"/>
        <dbReference type="ChEBI" id="CHEBI:32682"/>
        <dbReference type="ChEBI" id="CHEBI:33019"/>
        <dbReference type="ChEBI" id="CHEBI:78442"/>
        <dbReference type="ChEBI" id="CHEBI:78513"/>
        <dbReference type="ChEBI" id="CHEBI:456215"/>
        <dbReference type="EC" id="6.1.1.19"/>
    </reaction>
</comment>
<dbReference type="GO" id="GO:0005524">
    <property type="term" value="F:ATP binding"/>
    <property type="evidence" value="ECO:0007669"/>
    <property type="project" value="UniProtKB-KW"/>
</dbReference>
<dbReference type="Gene3D" id="1.10.730.10">
    <property type="entry name" value="Isoleucyl-tRNA Synthetase, Domain 1"/>
    <property type="match status" value="1"/>
</dbReference>
<dbReference type="GO" id="GO:0004814">
    <property type="term" value="F:arginine-tRNA ligase activity"/>
    <property type="evidence" value="ECO:0007669"/>
    <property type="project" value="UniProtKB-EC"/>
</dbReference>
<dbReference type="NCBIfam" id="TIGR00456">
    <property type="entry name" value="argS"/>
    <property type="match status" value="1"/>
</dbReference>
<dbReference type="FunFam" id="1.10.730.10:FF:000006">
    <property type="entry name" value="Arginyl-tRNA synthetase 2, mitochondrial"/>
    <property type="match status" value="1"/>
</dbReference>
<name>A0A814D1X9_9BILA</name>
<dbReference type="SUPFAM" id="SSF52374">
    <property type="entry name" value="Nucleotidylyl transferase"/>
    <property type="match status" value="1"/>
</dbReference>
<accession>A0A814D1X9</accession>